<keyword evidence="3" id="KW-1185">Reference proteome</keyword>
<comment type="caution">
    <text evidence="2">The sequence shown here is derived from an EMBL/GenBank/DDBJ whole genome shotgun (WGS) entry which is preliminary data.</text>
</comment>
<dbReference type="AlphaFoldDB" id="A0A210PDI8"/>
<accession>A0A210PDI8</accession>
<evidence type="ECO:0000313" key="3">
    <source>
        <dbReference type="Proteomes" id="UP000242188"/>
    </source>
</evidence>
<protein>
    <submittedName>
        <fullName evidence="2">Uncharacterized protein</fullName>
    </submittedName>
</protein>
<reference evidence="2 3" key="1">
    <citation type="journal article" date="2017" name="Nat. Ecol. Evol.">
        <title>Scallop genome provides insights into evolution of bilaterian karyotype and development.</title>
        <authorList>
            <person name="Wang S."/>
            <person name="Zhang J."/>
            <person name="Jiao W."/>
            <person name="Li J."/>
            <person name="Xun X."/>
            <person name="Sun Y."/>
            <person name="Guo X."/>
            <person name="Huan P."/>
            <person name="Dong B."/>
            <person name="Zhang L."/>
            <person name="Hu X."/>
            <person name="Sun X."/>
            <person name="Wang J."/>
            <person name="Zhao C."/>
            <person name="Wang Y."/>
            <person name="Wang D."/>
            <person name="Huang X."/>
            <person name="Wang R."/>
            <person name="Lv J."/>
            <person name="Li Y."/>
            <person name="Zhang Z."/>
            <person name="Liu B."/>
            <person name="Lu W."/>
            <person name="Hui Y."/>
            <person name="Liang J."/>
            <person name="Zhou Z."/>
            <person name="Hou R."/>
            <person name="Li X."/>
            <person name="Liu Y."/>
            <person name="Li H."/>
            <person name="Ning X."/>
            <person name="Lin Y."/>
            <person name="Zhao L."/>
            <person name="Xing Q."/>
            <person name="Dou J."/>
            <person name="Li Y."/>
            <person name="Mao J."/>
            <person name="Guo H."/>
            <person name="Dou H."/>
            <person name="Li T."/>
            <person name="Mu C."/>
            <person name="Jiang W."/>
            <person name="Fu Q."/>
            <person name="Fu X."/>
            <person name="Miao Y."/>
            <person name="Liu J."/>
            <person name="Yu Q."/>
            <person name="Li R."/>
            <person name="Liao H."/>
            <person name="Li X."/>
            <person name="Kong Y."/>
            <person name="Jiang Z."/>
            <person name="Chourrout D."/>
            <person name="Li R."/>
            <person name="Bao Z."/>
        </authorList>
    </citation>
    <scope>NUCLEOTIDE SEQUENCE [LARGE SCALE GENOMIC DNA]</scope>
    <source>
        <strain evidence="2 3">PY_sf001</strain>
    </source>
</reference>
<name>A0A210PDI8_MIZYE</name>
<evidence type="ECO:0000256" key="1">
    <source>
        <dbReference type="SAM" id="MobiDB-lite"/>
    </source>
</evidence>
<feature type="compositionally biased region" description="Polar residues" evidence="1">
    <location>
        <begin position="49"/>
        <end position="59"/>
    </location>
</feature>
<feature type="region of interest" description="Disordered" evidence="1">
    <location>
        <begin position="38"/>
        <end position="73"/>
    </location>
</feature>
<feature type="compositionally biased region" description="Basic and acidic residues" evidence="1">
    <location>
        <begin position="62"/>
        <end position="73"/>
    </location>
</feature>
<organism evidence="2 3">
    <name type="scientific">Mizuhopecten yessoensis</name>
    <name type="common">Japanese scallop</name>
    <name type="synonym">Patinopecten yessoensis</name>
    <dbReference type="NCBI Taxonomy" id="6573"/>
    <lineage>
        <taxon>Eukaryota</taxon>
        <taxon>Metazoa</taxon>
        <taxon>Spiralia</taxon>
        <taxon>Lophotrochozoa</taxon>
        <taxon>Mollusca</taxon>
        <taxon>Bivalvia</taxon>
        <taxon>Autobranchia</taxon>
        <taxon>Pteriomorphia</taxon>
        <taxon>Pectinida</taxon>
        <taxon>Pectinoidea</taxon>
        <taxon>Pectinidae</taxon>
        <taxon>Mizuhopecten</taxon>
    </lineage>
</organism>
<dbReference type="EMBL" id="NEDP02082549">
    <property type="protein sequence ID" value="OWF34511.1"/>
    <property type="molecule type" value="Genomic_DNA"/>
</dbReference>
<proteinExistence type="predicted"/>
<sequence length="73" mass="8261">MGISRKISVIGRTTERFGILRQEKCHYRLHVRHPSWSSGRGLSRFGRASKNTGTTTQLKVDQPCKTDHSTLHG</sequence>
<dbReference type="Proteomes" id="UP000242188">
    <property type="component" value="Unassembled WGS sequence"/>
</dbReference>
<evidence type="ECO:0000313" key="2">
    <source>
        <dbReference type="EMBL" id="OWF34511.1"/>
    </source>
</evidence>
<gene>
    <name evidence="2" type="ORF">KP79_PYT03405</name>
</gene>